<dbReference type="Proteomes" id="UP001610334">
    <property type="component" value="Unassembled WGS sequence"/>
</dbReference>
<dbReference type="Pfam" id="PF01544">
    <property type="entry name" value="CorA"/>
    <property type="match status" value="1"/>
</dbReference>
<comment type="subcellular location">
    <subcellularLocation>
        <location evidence="1">Cell membrane</location>
        <topology evidence="1">Multi-pass membrane protein</topology>
    </subcellularLocation>
</comment>
<dbReference type="PANTHER" id="PTHR46494:SF1">
    <property type="entry name" value="CORA FAMILY METAL ION TRANSPORTER (EUROFUNG)"/>
    <property type="match status" value="1"/>
</dbReference>
<dbReference type="InterPro" id="IPR002523">
    <property type="entry name" value="MgTranspt_CorA/ZnTranspt_ZntB"/>
</dbReference>
<name>A0ABR4GT74_9EURO</name>
<evidence type="ECO:0000313" key="7">
    <source>
        <dbReference type="Proteomes" id="UP001610334"/>
    </source>
</evidence>
<dbReference type="SUPFAM" id="SSF144083">
    <property type="entry name" value="Magnesium transport protein CorA, transmembrane region"/>
    <property type="match status" value="1"/>
</dbReference>
<evidence type="ECO:0000256" key="5">
    <source>
        <dbReference type="SAM" id="Phobius"/>
    </source>
</evidence>
<proteinExistence type="predicted"/>
<feature type="transmembrane region" description="Helical" evidence="5">
    <location>
        <begin position="342"/>
        <end position="363"/>
    </location>
</feature>
<gene>
    <name evidence="6" type="ORF">BJX63DRAFT_416810</name>
</gene>
<dbReference type="PANTHER" id="PTHR46494">
    <property type="entry name" value="CORA FAMILY METAL ION TRANSPORTER (EUROFUNG)"/>
    <property type="match status" value="1"/>
</dbReference>
<dbReference type="EMBL" id="JBFXLT010000272">
    <property type="protein sequence ID" value="KAL2801660.1"/>
    <property type="molecule type" value="Genomic_DNA"/>
</dbReference>
<sequence>MEEVFNDSKVLEAFPLGQLDPLDPWSTRVPALDWVEDRDYPLFYRIAFDDLANSRPLLRVLFPPLNLPNTPYAHGLLQMVRDYSIPSAFLEGPIRGVTHSFGSLDSSDGYRSAWFNYLCKNITVEDHGSGPFISDPRSGVEKTRHGDFTWIKAGFFLRWAVGSNADPHLTLLCFGGNLVQQRLQRLSFKAVRDGVARDPLSLFVIILHELSFQMDCTASDLSRVFGEIEYKALNLVRQRESFTGLHNVSKHMIYLQESSEAVLMTMKNIAAYHEDLFRDAPGQSRANYQVTQTTIKQVEAEFQTIRLRLKSLDRRMQNVIALSFHLVTQEGNELLQADSNTMATIAFVTLIFLPITTVATIFGSEFFNTSVESSSLEISKDFWVFWACSIPLTLGVLMGWCVFRGRHPGAAFHEFFRRRAGLGKQGSGRKLSVL</sequence>
<keyword evidence="4 5" id="KW-0472">Membrane</keyword>
<protein>
    <submittedName>
        <fullName evidence="6">Uncharacterized protein</fullName>
    </submittedName>
</protein>
<accession>A0ABR4GT74</accession>
<organism evidence="6 7">
    <name type="scientific">Aspergillus granulosus</name>
    <dbReference type="NCBI Taxonomy" id="176169"/>
    <lineage>
        <taxon>Eukaryota</taxon>
        <taxon>Fungi</taxon>
        <taxon>Dikarya</taxon>
        <taxon>Ascomycota</taxon>
        <taxon>Pezizomycotina</taxon>
        <taxon>Eurotiomycetes</taxon>
        <taxon>Eurotiomycetidae</taxon>
        <taxon>Eurotiales</taxon>
        <taxon>Aspergillaceae</taxon>
        <taxon>Aspergillus</taxon>
        <taxon>Aspergillus subgen. Nidulantes</taxon>
    </lineage>
</organism>
<evidence type="ECO:0000313" key="6">
    <source>
        <dbReference type="EMBL" id="KAL2801660.1"/>
    </source>
</evidence>
<evidence type="ECO:0000256" key="2">
    <source>
        <dbReference type="ARBA" id="ARBA00022692"/>
    </source>
</evidence>
<keyword evidence="2 5" id="KW-0812">Transmembrane</keyword>
<evidence type="ECO:0000256" key="4">
    <source>
        <dbReference type="ARBA" id="ARBA00023136"/>
    </source>
</evidence>
<keyword evidence="7" id="KW-1185">Reference proteome</keyword>
<feature type="transmembrane region" description="Helical" evidence="5">
    <location>
        <begin position="383"/>
        <end position="403"/>
    </location>
</feature>
<keyword evidence="3 5" id="KW-1133">Transmembrane helix</keyword>
<dbReference type="Gene3D" id="1.20.58.340">
    <property type="entry name" value="Magnesium transport protein CorA, transmembrane region"/>
    <property type="match status" value="1"/>
</dbReference>
<dbReference type="InterPro" id="IPR045863">
    <property type="entry name" value="CorA_TM1_TM2"/>
</dbReference>
<evidence type="ECO:0000256" key="1">
    <source>
        <dbReference type="ARBA" id="ARBA00004651"/>
    </source>
</evidence>
<reference evidence="6 7" key="1">
    <citation type="submission" date="2024-07" db="EMBL/GenBank/DDBJ databases">
        <title>Section-level genome sequencing and comparative genomics of Aspergillus sections Usti and Cavernicolus.</title>
        <authorList>
            <consortium name="Lawrence Berkeley National Laboratory"/>
            <person name="Nybo J.L."/>
            <person name="Vesth T.C."/>
            <person name="Theobald S."/>
            <person name="Frisvad J.C."/>
            <person name="Larsen T.O."/>
            <person name="Kjaerboelling I."/>
            <person name="Rothschild-Mancinelli K."/>
            <person name="Lyhne E.K."/>
            <person name="Kogle M.E."/>
            <person name="Barry K."/>
            <person name="Clum A."/>
            <person name="Na H."/>
            <person name="Ledsgaard L."/>
            <person name="Lin J."/>
            <person name="Lipzen A."/>
            <person name="Kuo A."/>
            <person name="Riley R."/>
            <person name="Mondo S."/>
            <person name="Labutti K."/>
            <person name="Haridas S."/>
            <person name="Pangalinan J."/>
            <person name="Salamov A.A."/>
            <person name="Simmons B.A."/>
            <person name="Magnuson J.K."/>
            <person name="Chen J."/>
            <person name="Drula E."/>
            <person name="Henrissat B."/>
            <person name="Wiebenga A."/>
            <person name="Lubbers R.J."/>
            <person name="Gomes A.C."/>
            <person name="Makela M.R."/>
            <person name="Stajich J."/>
            <person name="Grigoriev I.V."/>
            <person name="Mortensen U.H."/>
            <person name="De Vries R.P."/>
            <person name="Baker S.E."/>
            <person name="Andersen M.R."/>
        </authorList>
    </citation>
    <scope>NUCLEOTIDE SEQUENCE [LARGE SCALE GENOMIC DNA]</scope>
    <source>
        <strain evidence="6 7">CBS 588.65</strain>
    </source>
</reference>
<evidence type="ECO:0000256" key="3">
    <source>
        <dbReference type="ARBA" id="ARBA00022989"/>
    </source>
</evidence>
<comment type="caution">
    <text evidence="6">The sequence shown here is derived from an EMBL/GenBank/DDBJ whole genome shotgun (WGS) entry which is preliminary data.</text>
</comment>